<evidence type="ECO:0000256" key="4">
    <source>
        <dbReference type="ARBA" id="ARBA00005189"/>
    </source>
</evidence>
<accession>A0A9D1LF35</accession>
<dbReference type="GO" id="GO:0005975">
    <property type="term" value="P:carbohydrate metabolic process"/>
    <property type="evidence" value="ECO:0007669"/>
    <property type="project" value="InterPro"/>
</dbReference>
<dbReference type="CDD" id="cd05799">
    <property type="entry name" value="PGM2"/>
    <property type="match status" value="1"/>
</dbReference>
<reference evidence="19" key="1">
    <citation type="submission" date="2020-10" db="EMBL/GenBank/DDBJ databases">
        <authorList>
            <person name="Gilroy R."/>
        </authorList>
    </citation>
    <scope>NUCLEOTIDE SEQUENCE</scope>
    <source>
        <strain evidence="19">ChiGjej1B1-19959</strain>
    </source>
</reference>
<evidence type="ECO:0000256" key="10">
    <source>
        <dbReference type="ARBA" id="ARBA00023235"/>
    </source>
</evidence>
<evidence type="ECO:0000313" key="20">
    <source>
        <dbReference type="Proteomes" id="UP000824071"/>
    </source>
</evidence>
<dbReference type="InterPro" id="IPR016066">
    <property type="entry name" value="A-D-PHexomutase_CS"/>
</dbReference>
<dbReference type="GO" id="GO:0004614">
    <property type="term" value="F:phosphoglucomutase activity"/>
    <property type="evidence" value="ECO:0007669"/>
    <property type="project" value="UniProtKB-EC"/>
</dbReference>
<organism evidence="19 20">
    <name type="scientific">Candidatus Fimenecus excrementigallinarum</name>
    <dbReference type="NCBI Taxonomy" id="2840816"/>
    <lineage>
        <taxon>Bacteria</taxon>
        <taxon>Bacillati</taxon>
        <taxon>Bacillota</taxon>
        <taxon>Clostridia</taxon>
        <taxon>Candidatus Fimenecus</taxon>
    </lineage>
</organism>
<dbReference type="Gene3D" id="3.40.120.10">
    <property type="entry name" value="Alpha-D-Glucose-1,6-Bisphosphate, subunit A, domain 3"/>
    <property type="match status" value="3"/>
</dbReference>
<evidence type="ECO:0000256" key="14">
    <source>
        <dbReference type="RuleBase" id="RU004326"/>
    </source>
</evidence>
<comment type="pathway">
    <text evidence="4">Lipid metabolism.</text>
</comment>
<feature type="domain" description="Alpha-D-phosphohexomutase alpha/beta/alpha" evidence="18">
    <location>
        <begin position="312"/>
        <end position="436"/>
    </location>
</feature>
<evidence type="ECO:0000256" key="13">
    <source>
        <dbReference type="ARBA" id="ARBA00041467"/>
    </source>
</evidence>
<protein>
    <recommendedName>
        <fullName evidence="11">Phosphoglucomutase</fullName>
        <ecNumber evidence="6">5.4.2.2</ecNumber>
    </recommendedName>
    <alternativeName>
        <fullName evidence="13">Alpha-phosphoglucomutase</fullName>
    </alternativeName>
    <alternativeName>
        <fullName evidence="12">Glucose phosphomutase</fullName>
    </alternativeName>
</protein>
<comment type="pathway">
    <text evidence="3">Glycolipid metabolism; diglucosyl-diacylglycerol biosynthesis.</text>
</comment>
<dbReference type="Gene3D" id="3.30.310.50">
    <property type="entry name" value="Alpha-D-phosphohexomutase, C-terminal domain"/>
    <property type="match status" value="1"/>
</dbReference>
<evidence type="ECO:0000256" key="2">
    <source>
        <dbReference type="ARBA" id="ARBA00001946"/>
    </source>
</evidence>
<evidence type="ECO:0000256" key="11">
    <source>
        <dbReference type="ARBA" id="ARBA00039995"/>
    </source>
</evidence>
<evidence type="ECO:0000256" key="8">
    <source>
        <dbReference type="ARBA" id="ARBA00022723"/>
    </source>
</evidence>
<dbReference type="Pfam" id="PF02880">
    <property type="entry name" value="PGM_PMM_III"/>
    <property type="match status" value="1"/>
</dbReference>
<dbReference type="GO" id="GO:0000287">
    <property type="term" value="F:magnesium ion binding"/>
    <property type="evidence" value="ECO:0007669"/>
    <property type="project" value="InterPro"/>
</dbReference>
<dbReference type="EC" id="5.4.2.2" evidence="6"/>
<keyword evidence="10" id="KW-0413">Isomerase</keyword>
<dbReference type="GO" id="GO:0006166">
    <property type="term" value="P:purine ribonucleoside salvage"/>
    <property type="evidence" value="ECO:0007669"/>
    <property type="project" value="TreeGrafter"/>
</dbReference>
<evidence type="ECO:0000259" key="18">
    <source>
        <dbReference type="Pfam" id="PF02880"/>
    </source>
</evidence>
<dbReference type="InterPro" id="IPR005841">
    <property type="entry name" value="Alpha-D-phosphohexomutase_SF"/>
</dbReference>
<evidence type="ECO:0000256" key="6">
    <source>
        <dbReference type="ARBA" id="ARBA00012728"/>
    </source>
</evidence>
<comment type="similarity">
    <text evidence="5 14">Belongs to the phosphohexose mutase family.</text>
</comment>
<dbReference type="AlphaFoldDB" id="A0A9D1LF35"/>
<dbReference type="InterPro" id="IPR005843">
    <property type="entry name" value="A-D-PHexomutase_C"/>
</dbReference>
<evidence type="ECO:0000259" key="17">
    <source>
        <dbReference type="Pfam" id="PF02879"/>
    </source>
</evidence>
<dbReference type="InterPro" id="IPR005844">
    <property type="entry name" value="A-D-PHexomutase_a/b/a-I"/>
</dbReference>
<feature type="domain" description="Alpha-D-phosphohexomutase alpha/beta/alpha" evidence="16">
    <location>
        <begin position="39"/>
        <end position="174"/>
    </location>
</feature>
<evidence type="ECO:0000259" key="15">
    <source>
        <dbReference type="Pfam" id="PF00408"/>
    </source>
</evidence>
<evidence type="ECO:0000259" key="16">
    <source>
        <dbReference type="Pfam" id="PF02878"/>
    </source>
</evidence>
<dbReference type="GO" id="GO:0008973">
    <property type="term" value="F:phosphopentomutase activity"/>
    <property type="evidence" value="ECO:0007669"/>
    <property type="project" value="TreeGrafter"/>
</dbReference>
<keyword evidence="7" id="KW-0597">Phosphoprotein</keyword>
<dbReference type="Pfam" id="PF02878">
    <property type="entry name" value="PGM_PMM_I"/>
    <property type="match status" value="1"/>
</dbReference>
<dbReference type="PANTHER" id="PTHR45745">
    <property type="entry name" value="PHOSPHOMANNOMUTASE 45A"/>
    <property type="match status" value="1"/>
</dbReference>
<comment type="caution">
    <text evidence="19">The sequence shown here is derived from an EMBL/GenBank/DDBJ whole genome shotgun (WGS) entry which is preliminary data.</text>
</comment>
<comment type="cofactor">
    <cofactor evidence="2">
        <name>Mg(2+)</name>
        <dbReference type="ChEBI" id="CHEBI:18420"/>
    </cofactor>
</comment>
<evidence type="ECO:0000256" key="12">
    <source>
        <dbReference type="ARBA" id="ARBA00041398"/>
    </source>
</evidence>
<keyword evidence="8 14" id="KW-0479">Metal-binding</keyword>
<dbReference type="PROSITE" id="PS00710">
    <property type="entry name" value="PGM_PMM"/>
    <property type="match status" value="1"/>
</dbReference>
<feature type="domain" description="Alpha-D-phosphohexomutase alpha/beta/alpha" evidence="17">
    <location>
        <begin position="204"/>
        <end position="304"/>
    </location>
</feature>
<evidence type="ECO:0000256" key="7">
    <source>
        <dbReference type="ARBA" id="ARBA00022553"/>
    </source>
</evidence>
<dbReference type="InterPro" id="IPR005845">
    <property type="entry name" value="A-D-PHexomutase_a/b/a-II"/>
</dbReference>
<dbReference type="InterPro" id="IPR036900">
    <property type="entry name" value="A-D-PHexomutase_C_sf"/>
</dbReference>
<feature type="domain" description="Alpha-D-phosphohexomutase C-terminal" evidence="15">
    <location>
        <begin position="474"/>
        <end position="527"/>
    </location>
</feature>
<gene>
    <name evidence="19" type="ORF">IAC53_07730</name>
</gene>
<proteinExistence type="inferred from homology"/>
<reference evidence="19" key="2">
    <citation type="journal article" date="2021" name="PeerJ">
        <title>Extensive microbial diversity within the chicken gut microbiome revealed by metagenomics and culture.</title>
        <authorList>
            <person name="Gilroy R."/>
            <person name="Ravi A."/>
            <person name="Getino M."/>
            <person name="Pursley I."/>
            <person name="Horton D.L."/>
            <person name="Alikhan N.F."/>
            <person name="Baker D."/>
            <person name="Gharbi K."/>
            <person name="Hall N."/>
            <person name="Watson M."/>
            <person name="Adriaenssens E.M."/>
            <person name="Foster-Nyarko E."/>
            <person name="Jarju S."/>
            <person name="Secka A."/>
            <person name="Antonio M."/>
            <person name="Oren A."/>
            <person name="Chaudhuri R.R."/>
            <person name="La Ragione R."/>
            <person name="Hildebrand F."/>
            <person name="Pallen M.J."/>
        </authorList>
    </citation>
    <scope>NUCLEOTIDE SEQUENCE</scope>
    <source>
        <strain evidence="19">ChiGjej1B1-19959</strain>
    </source>
</reference>
<dbReference type="EMBL" id="DVMW01000043">
    <property type="protein sequence ID" value="HIU36476.1"/>
    <property type="molecule type" value="Genomic_DNA"/>
</dbReference>
<comment type="catalytic activity">
    <reaction evidence="1">
        <text>alpha-D-glucose 1-phosphate = alpha-D-glucose 6-phosphate</text>
        <dbReference type="Rhea" id="RHEA:23536"/>
        <dbReference type="ChEBI" id="CHEBI:58225"/>
        <dbReference type="ChEBI" id="CHEBI:58601"/>
        <dbReference type="EC" id="5.4.2.2"/>
    </reaction>
</comment>
<dbReference type="InterPro" id="IPR005846">
    <property type="entry name" value="A-D-PHexomutase_a/b/a-III"/>
</dbReference>
<evidence type="ECO:0000256" key="9">
    <source>
        <dbReference type="ARBA" id="ARBA00022842"/>
    </source>
</evidence>
<evidence type="ECO:0000256" key="3">
    <source>
        <dbReference type="ARBA" id="ARBA00005164"/>
    </source>
</evidence>
<dbReference type="Pfam" id="PF00408">
    <property type="entry name" value="PGM_PMM_IV"/>
    <property type="match status" value="1"/>
</dbReference>
<dbReference type="Proteomes" id="UP000824071">
    <property type="component" value="Unassembled WGS sequence"/>
</dbReference>
<dbReference type="InterPro" id="IPR016055">
    <property type="entry name" value="A-D-PHexomutase_a/b/a-I/II/III"/>
</dbReference>
<name>A0A9D1LF35_9FIRM</name>
<dbReference type="PRINTS" id="PR00509">
    <property type="entry name" value="PGMPMM"/>
</dbReference>
<dbReference type="Pfam" id="PF02879">
    <property type="entry name" value="PGM_PMM_II"/>
    <property type="match status" value="1"/>
</dbReference>
<dbReference type="PANTHER" id="PTHR45745:SF1">
    <property type="entry name" value="PHOSPHOGLUCOMUTASE 2B-RELATED"/>
    <property type="match status" value="1"/>
</dbReference>
<evidence type="ECO:0000256" key="1">
    <source>
        <dbReference type="ARBA" id="ARBA00000443"/>
    </source>
</evidence>
<dbReference type="SUPFAM" id="SSF53738">
    <property type="entry name" value="Phosphoglucomutase, first 3 domains"/>
    <property type="match status" value="3"/>
</dbReference>
<sequence length="546" mass="60348">MRFADRYNEWLLFDDETKQELLKITDEKELEDRFYKDLAFGTGGLRGIMGAGPNRMNVYTVSKATAGLAQYLNDRFSGEKHVVIAYDSRNHSRAFAECAAQVLAAKGITAHLFREITPTPVLSFAVRYLHAAAGIVITASHNPKEYNGYKVYDANGCQLVPALADEVIRYVNAVTDLRRIDRLDFEVAKSSGLVRFVSPKVLDAFLDAVRAQSVYTESTDLKVVYTPLHGTGNIPVRRILERYDVSVLKSQEQPDGDFSTVRSPNPEERDALTLAIEQARAQGADLVLGTDPDCDRVGIAVRHDGDYVQLTGNQVGALLTDFLLRFQRDTLKPGATLVKTIVTNDLGADIARRYGLSVVETLTGFKFIGEQITKFEESGDRYFVFGYEESYGYLAGTYARDKDAVVASMLICEMAAYHKAGGRTLVDALESLYADYGCYLDALKTYTLRGEDGAARIRAIMQAFRKAGASAFSDVKDVEDFAEGVGELPKSDVLKFRFEDGGWLAIRPSGTEPKLKVYFSVCAKERASAEEKLARLQAAFQEAIGA</sequence>
<evidence type="ECO:0000313" key="19">
    <source>
        <dbReference type="EMBL" id="HIU36476.1"/>
    </source>
</evidence>
<dbReference type="SUPFAM" id="SSF55957">
    <property type="entry name" value="Phosphoglucomutase, C-terminal domain"/>
    <property type="match status" value="1"/>
</dbReference>
<keyword evidence="9 14" id="KW-0460">Magnesium</keyword>
<evidence type="ECO:0000256" key="5">
    <source>
        <dbReference type="ARBA" id="ARBA00010231"/>
    </source>
</evidence>